<dbReference type="OrthoDB" id="3824322at2"/>
<evidence type="ECO:0000256" key="1">
    <source>
        <dbReference type="SAM" id="Phobius"/>
    </source>
</evidence>
<gene>
    <name evidence="2" type="ORF">D7D52_14545</name>
</gene>
<evidence type="ECO:0008006" key="4">
    <source>
        <dbReference type="Google" id="ProtNLM"/>
    </source>
</evidence>
<keyword evidence="1" id="KW-1133">Transmembrane helix</keyword>
<accession>A0A386ZAL4</accession>
<reference evidence="2 3" key="1">
    <citation type="submission" date="2018-09" db="EMBL/GenBank/DDBJ databases">
        <title>Nocardia yunnanensis sp. nov., an actinomycete isolated from a soil sample.</title>
        <authorList>
            <person name="Zhang J."/>
        </authorList>
    </citation>
    <scope>NUCLEOTIDE SEQUENCE [LARGE SCALE GENOMIC DNA]</scope>
    <source>
        <strain evidence="2 3">CFHS0054</strain>
    </source>
</reference>
<keyword evidence="3" id="KW-1185">Reference proteome</keyword>
<name>A0A386ZAL4_9NOCA</name>
<evidence type="ECO:0000313" key="2">
    <source>
        <dbReference type="EMBL" id="AYF74882.1"/>
    </source>
</evidence>
<evidence type="ECO:0000313" key="3">
    <source>
        <dbReference type="Proteomes" id="UP000267164"/>
    </source>
</evidence>
<dbReference type="KEGG" id="nyu:D7D52_14545"/>
<dbReference type="EMBL" id="CP032568">
    <property type="protein sequence ID" value="AYF74882.1"/>
    <property type="molecule type" value="Genomic_DNA"/>
</dbReference>
<feature type="transmembrane region" description="Helical" evidence="1">
    <location>
        <begin position="193"/>
        <end position="218"/>
    </location>
</feature>
<organism evidence="2 3">
    <name type="scientific">Nocardia yunnanensis</name>
    <dbReference type="NCBI Taxonomy" id="2382165"/>
    <lineage>
        <taxon>Bacteria</taxon>
        <taxon>Bacillati</taxon>
        <taxon>Actinomycetota</taxon>
        <taxon>Actinomycetes</taxon>
        <taxon>Mycobacteriales</taxon>
        <taxon>Nocardiaceae</taxon>
        <taxon>Nocardia</taxon>
    </lineage>
</organism>
<feature type="transmembrane region" description="Helical" evidence="1">
    <location>
        <begin position="83"/>
        <end position="102"/>
    </location>
</feature>
<proteinExistence type="predicted"/>
<dbReference type="Proteomes" id="UP000267164">
    <property type="component" value="Chromosome"/>
</dbReference>
<keyword evidence="1" id="KW-0812">Transmembrane</keyword>
<feature type="transmembrane region" description="Helical" evidence="1">
    <location>
        <begin position="234"/>
        <end position="258"/>
    </location>
</feature>
<dbReference type="AlphaFoldDB" id="A0A386ZAL4"/>
<sequence length="275" mass="28602">MTVLGRCLPAALAALAVVLAGGFVLAPRLLAGPVPRGATADEKGIGEAFRAAFVTYWHTESRQFPAELQSVVDYWCGYHVAKAVFAGLLLLVLAALAVLVWKSFLRTERAGIGLLARGVAGTLVTLGALGSLLLVMANIQGMITPFGSLFPLLTDGFGDPDLGQAVEQVRAQAAAYPHGAPQPATQAMIDEFALYHLVMAVLAGLVATACIVASAVLWKRSTKTPPAQRRTRRLLLSFGVAAMLLSAAMIAVTVANIATTADPAPALAALFAGSW</sequence>
<keyword evidence="1" id="KW-0472">Membrane</keyword>
<protein>
    <recommendedName>
        <fullName evidence="4">Tat (Twin-arginine translocation) pathway signal sequence</fullName>
    </recommendedName>
</protein>
<feature type="transmembrane region" description="Helical" evidence="1">
    <location>
        <begin position="114"/>
        <end position="139"/>
    </location>
</feature>